<feature type="domain" description="Cadherin" evidence="15">
    <location>
        <begin position="590"/>
        <end position="704"/>
    </location>
</feature>
<dbReference type="GO" id="GO:0007156">
    <property type="term" value="P:homophilic cell adhesion via plasma membrane adhesion molecules"/>
    <property type="evidence" value="ECO:0007669"/>
    <property type="project" value="InterPro"/>
</dbReference>
<evidence type="ECO:0000256" key="2">
    <source>
        <dbReference type="ARBA" id="ARBA00022692"/>
    </source>
</evidence>
<dbReference type="PROSITE" id="PS00232">
    <property type="entry name" value="CADHERIN_1"/>
    <property type="match status" value="2"/>
</dbReference>
<dbReference type="GO" id="GO:0005886">
    <property type="term" value="C:plasma membrane"/>
    <property type="evidence" value="ECO:0007669"/>
    <property type="project" value="InterPro"/>
</dbReference>
<evidence type="ECO:0000259" key="15">
    <source>
        <dbReference type="PROSITE" id="PS50268"/>
    </source>
</evidence>
<evidence type="ECO:0000256" key="10">
    <source>
        <dbReference type="ARBA" id="ARBA00023180"/>
    </source>
</evidence>
<dbReference type="FunFam" id="2.60.40.60:FF:000124">
    <property type="entry name" value="Cadherin-related family member 1"/>
    <property type="match status" value="1"/>
</dbReference>
<keyword evidence="4" id="KW-0677">Repeat</keyword>
<proteinExistence type="predicted"/>
<accession>A0A8C2ATW5</accession>
<dbReference type="FunFam" id="2.60.40.60:FF:000111">
    <property type="entry name" value="Cadherin-related family member 1"/>
    <property type="match status" value="1"/>
</dbReference>
<evidence type="ECO:0000256" key="14">
    <source>
        <dbReference type="SAM" id="Phobius"/>
    </source>
</evidence>
<protein>
    <recommendedName>
        <fullName evidence="11">Photoreceptor cadherin</fullName>
    </recommendedName>
    <alternativeName>
        <fullName evidence="12">Protocadherin-21</fullName>
    </alternativeName>
</protein>
<feature type="domain" description="Cadherin" evidence="15">
    <location>
        <begin position="261"/>
        <end position="365"/>
    </location>
</feature>
<evidence type="ECO:0000256" key="6">
    <source>
        <dbReference type="ARBA" id="ARBA00022889"/>
    </source>
</evidence>
<evidence type="ECO:0000256" key="11">
    <source>
        <dbReference type="ARBA" id="ARBA00044253"/>
    </source>
</evidence>
<feature type="domain" description="Cadherin" evidence="15">
    <location>
        <begin position="143"/>
        <end position="260"/>
    </location>
</feature>
<dbReference type="Pfam" id="PF00028">
    <property type="entry name" value="Cadherin"/>
    <property type="match status" value="4"/>
</dbReference>
<comment type="subcellular location">
    <subcellularLocation>
        <location evidence="1">Membrane</location>
        <topology evidence="1">Single-pass membrane protein</topology>
    </subcellularLocation>
</comment>
<dbReference type="FunFam" id="2.60.40.60:FF:000113">
    <property type="entry name" value="Cadherin-related family member 1"/>
    <property type="match status" value="1"/>
</dbReference>
<evidence type="ECO:0000256" key="13">
    <source>
        <dbReference type="PROSITE-ProRule" id="PRU00043"/>
    </source>
</evidence>
<dbReference type="InterPro" id="IPR050174">
    <property type="entry name" value="Protocadherin/Cadherin-CA"/>
</dbReference>
<dbReference type="GO" id="GO:0009653">
    <property type="term" value="P:anatomical structure morphogenesis"/>
    <property type="evidence" value="ECO:0007669"/>
    <property type="project" value="UniProtKB-ARBA"/>
</dbReference>
<name>A0A8C2ATW5_CYPCA</name>
<keyword evidence="3" id="KW-0732">Signal</keyword>
<dbReference type="FunFam" id="2.60.40.60:FF:000126">
    <property type="entry name" value="Cadherin-related family member 1"/>
    <property type="match status" value="1"/>
</dbReference>
<keyword evidence="8 14" id="KW-0472">Membrane</keyword>
<dbReference type="FunFam" id="2.60.40.60:FF:000122">
    <property type="entry name" value="Cadherin-related family member 1"/>
    <property type="match status" value="1"/>
</dbReference>
<dbReference type="PANTHER" id="PTHR24028">
    <property type="entry name" value="CADHERIN-87A"/>
    <property type="match status" value="1"/>
</dbReference>
<feature type="transmembrane region" description="Helical" evidence="14">
    <location>
        <begin position="705"/>
        <end position="729"/>
    </location>
</feature>
<dbReference type="PRINTS" id="PR00205">
    <property type="entry name" value="CADHERIN"/>
</dbReference>
<dbReference type="Ensembl" id="ENSCCRT00015112387.1">
    <property type="protein sequence ID" value="ENSCCRP00015108928.1"/>
    <property type="gene ID" value="ENSCCRG00015042947.1"/>
</dbReference>
<dbReference type="InterPro" id="IPR020894">
    <property type="entry name" value="Cadherin_CS"/>
</dbReference>
<keyword evidence="10" id="KW-0325">Glycoprotein</keyword>
<feature type="domain" description="Cadherin" evidence="15">
    <location>
        <begin position="485"/>
        <end position="588"/>
    </location>
</feature>
<evidence type="ECO:0000256" key="1">
    <source>
        <dbReference type="ARBA" id="ARBA00004167"/>
    </source>
</evidence>
<feature type="domain" description="Cadherin" evidence="15">
    <location>
        <begin position="51"/>
        <end position="142"/>
    </location>
</feature>
<sequence>MSCPYKSGYVTLLIAVFYCDISLFTAQTDYAPYFYDNGPNSNNGNMALLNLSEDTPKGTQIYVLNGTDPEGQPVKYGMTFEPGSKEYFHVHPKSGTVTLIEELNREAQDEIEVFVSISDGLNKVAEKVSVFVMDANDERPQFQTTPSIVDVPENTTSGSSIYKVQAVDRDTGSGGSVTYFLQVTSGYESSRVYLFSFPSLIGVLRIKPGETLDYEKSRTHFITVVAKDGGGIYKGKQQVMSSSATLTINVIDTQDTPPVFVGTPYFGYVYEVSSPGSEIFTVFAKDGDMDNPNPIIHSIESDGVFAINKTSGCITLKVYPAELRREIFNIKVKASEVSPEGKLLDFAVTTVTIRVVDLNNHPPTFFGENGPQNVFELTMYEHPPEGEFLRGLKITVNDSDQGSNAKFHLRLVGPGHMLRVVPQTVLNEAQVTILVEDSAAMDFEKSQFLTFKLLAVEIDTPERFSATADIIIHLLDTNDNAPKFSSDFYIARIPENSPGGSSVVSVTASDPDSGLWGVVKYSIYGSGADLFLIQPDSGIICTQPWASLDTEVKSKYNFYVKAEDTEGKYSLAEVFVTIMDLNDHSPAFNENSLEKTMVIGAPVKIEAIDEDAEEPNNVIEYSIMKSDPDDIFNIDADTGEIKLKPYIKSMDIIQNISSNKDCTWSVVVQAKDRGSPSFSTTKVVKIDITEAVSGSSLIRENPMQFLGLVSGVIIIMVFVTVFISTVIYVRNVKSNKILPSRRIIRRKRKPWRQDDFHQPFREECCGVKFRNEDLEIPTADNINCNNNVKGCFHRTPPSPPDAPVMPPPLPSHFRHGDREWTVPTVSASVASKTKKRSDRCKDNPVNTALVSELKLRLEQKNMANRY</sequence>
<dbReference type="InterPro" id="IPR015919">
    <property type="entry name" value="Cadherin-like_sf"/>
</dbReference>
<dbReference type="PANTHER" id="PTHR24028:SF263">
    <property type="entry name" value="CADHERIN-RELATED FAMILY MEMBER 1"/>
    <property type="match status" value="1"/>
</dbReference>
<keyword evidence="5 13" id="KW-0106">Calcium</keyword>
<dbReference type="InterPro" id="IPR002126">
    <property type="entry name" value="Cadherin-like_dom"/>
</dbReference>
<feature type="domain" description="Cadherin" evidence="15">
    <location>
        <begin position="371"/>
        <end position="484"/>
    </location>
</feature>
<dbReference type="Gene3D" id="2.60.40.60">
    <property type="entry name" value="Cadherins"/>
    <property type="match status" value="6"/>
</dbReference>
<dbReference type="Proteomes" id="UP000694700">
    <property type="component" value="Unplaced"/>
</dbReference>
<evidence type="ECO:0000313" key="17">
    <source>
        <dbReference type="Proteomes" id="UP000694700"/>
    </source>
</evidence>
<reference evidence="16" key="1">
    <citation type="submission" date="2025-08" db="UniProtKB">
        <authorList>
            <consortium name="Ensembl"/>
        </authorList>
    </citation>
    <scope>IDENTIFICATION</scope>
</reference>
<keyword evidence="2 14" id="KW-0812">Transmembrane</keyword>
<dbReference type="AlphaFoldDB" id="A0A8C2ATW5"/>
<organism evidence="16 17">
    <name type="scientific">Cyprinus carpio</name>
    <name type="common">Common carp</name>
    <dbReference type="NCBI Taxonomy" id="7962"/>
    <lineage>
        <taxon>Eukaryota</taxon>
        <taxon>Metazoa</taxon>
        <taxon>Chordata</taxon>
        <taxon>Craniata</taxon>
        <taxon>Vertebrata</taxon>
        <taxon>Euteleostomi</taxon>
        <taxon>Actinopterygii</taxon>
        <taxon>Neopterygii</taxon>
        <taxon>Teleostei</taxon>
        <taxon>Ostariophysi</taxon>
        <taxon>Cypriniformes</taxon>
        <taxon>Cyprinidae</taxon>
        <taxon>Cyprininae</taxon>
        <taxon>Cyprinus</taxon>
    </lineage>
</organism>
<evidence type="ECO:0000256" key="5">
    <source>
        <dbReference type="ARBA" id="ARBA00022837"/>
    </source>
</evidence>
<keyword evidence="6" id="KW-0130">Cell adhesion</keyword>
<dbReference type="PROSITE" id="PS50268">
    <property type="entry name" value="CADHERIN_2"/>
    <property type="match status" value="6"/>
</dbReference>
<dbReference type="SUPFAM" id="SSF49313">
    <property type="entry name" value="Cadherin-like"/>
    <property type="match status" value="6"/>
</dbReference>
<keyword evidence="9" id="KW-0675">Receptor</keyword>
<evidence type="ECO:0000256" key="3">
    <source>
        <dbReference type="ARBA" id="ARBA00022729"/>
    </source>
</evidence>
<dbReference type="SMART" id="SM00112">
    <property type="entry name" value="CA"/>
    <property type="match status" value="6"/>
</dbReference>
<evidence type="ECO:0000256" key="7">
    <source>
        <dbReference type="ARBA" id="ARBA00022989"/>
    </source>
</evidence>
<evidence type="ECO:0000256" key="4">
    <source>
        <dbReference type="ARBA" id="ARBA00022737"/>
    </source>
</evidence>
<evidence type="ECO:0000256" key="8">
    <source>
        <dbReference type="ARBA" id="ARBA00023136"/>
    </source>
</evidence>
<keyword evidence="7 14" id="KW-1133">Transmembrane helix</keyword>
<evidence type="ECO:0000313" key="16">
    <source>
        <dbReference type="Ensembl" id="ENSCCRP00015108928.1"/>
    </source>
</evidence>
<evidence type="ECO:0000256" key="12">
    <source>
        <dbReference type="ARBA" id="ARBA00044335"/>
    </source>
</evidence>
<dbReference type="GO" id="GO:0005509">
    <property type="term" value="F:calcium ion binding"/>
    <property type="evidence" value="ECO:0007669"/>
    <property type="project" value="UniProtKB-UniRule"/>
</dbReference>
<dbReference type="CDD" id="cd11304">
    <property type="entry name" value="Cadherin_repeat"/>
    <property type="match status" value="5"/>
</dbReference>
<evidence type="ECO:0000256" key="9">
    <source>
        <dbReference type="ARBA" id="ARBA00023170"/>
    </source>
</evidence>